<feature type="repeat" description="ANK" evidence="21">
    <location>
        <begin position="567"/>
        <end position="599"/>
    </location>
</feature>
<dbReference type="InterPro" id="IPR008271">
    <property type="entry name" value="Ser/Thr_kinase_AS"/>
</dbReference>
<dbReference type="GO" id="GO:0005524">
    <property type="term" value="F:ATP binding"/>
    <property type="evidence" value="ECO:0007669"/>
    <property type="project" value="UniProtKB-UniRule"/>
</dbReference>
<feature type="repeat" description="ANK" evidence="21">
    <location>
        <begin position="468"/>
        <end position="500"/>
    </location>
</feature>
<dbReference type="PROSITE" id="PS50011">
    <property type="entry name" value="PROTEIN_KINASE_DOM"/>
    <property type="match status" value="1"/>
</dbReference>
<dbReference type="InterPro" id="IPR000719">
    <property type="entry name" value="Prot_kinase_dom"/>
</dbReference>
<dbReference type="GO" id="GO:0006417">
    <property type="term" value="P:regulation of translation"/>
    <property type="evidence" value="ECO:0007669"/>
    <property type="project" value="UniProtKB-KW"/>
</dbReference>
<feature type="domain" description="Roc" evidence="25">
    <location>
        <begin position="619"/>
        <end position="893"/>
    </location>
</feature>
<dbReference type="InterPro" id="IPR011029">
    <property type="entry name" value="DEATH-like_dom_sf"/>
</dbReference>
<evidence type="ECO:0000259" key="25">
    <source>
        <dbReference type="PROSITE" id="PS51424"/>
    </source>
</evidence>
<dbReference type="InterPro" id="IPR011009">
    <property type="entry name" value="Kinase-like_dom_sf"/>
</dbReference>
<evidence type="ECO:0000259" key="24">
    <source>
        <dbReference type="PROSITE" id="PS50017"/>
    </source>
</evidence>
<dbReference type="CDD" id="cd14194">
    <property type="entry name" value="STKc_DAPK1"/>
    <property type="match status" value="1"/>
</dbReference>
<dbReference type="SMART" id="SM00005">
    <property type="entry name" value="DEATH"/>
    <property type="match status" value="1"/>
</dbReference>
<dbReference type="InterPro" id="IPR002110">
    <property type="entry name" value="Ankyrin_rpt"/>
</dbReference>
<feature type="domain" description="Death" evidence="24">
    <location>
        <begin position="1250"/>
        <end position="1334"/>
    </location>
</feature>
<evidence type="ECO:0000256" key="4">
    <source>
        <dbReference type="ARBA" id="ARBA00022553"/>
    </source>
</evidence>
<feature type="repeat" description="ANK" evidence="21">
    <location>
        <begin position="501"/>
        <end position="533"/>
    </location>
</feature>
<dbReference type="Gene3D" id="1.10.510.10">
    <property type="entry name" value="Transferase(Phosphotransferase) domain 1"/>
    <property type="match status" value="1"/>
</dbReference>
<dbReference type="GO" id="GO:0005525">
    <property type="term" value="F:GTP binding"/>
    <property type="evidence" value="ECO:0007669"/>
    <property type="project" value="UniProtKB-KW"/>
</dbReference>
<dbReference type="GO" id="GO:0097190">
    <property type="term" value="P:apoptotic signaling pathway"/>
    <property type="evidence" value="ECO:0007669"/>
    <property type="project" value="UniProtKB-ARBA"/>
</dbReference>
<dbReference type="GO" id="GO:0043065">
    <property type="term" value="P:positive regulation of apoptotic process"/>
    <property type="evidence" value="ECO:0007669"/>
    <property type="project" value="TreeGrafter"/>
</dbReference>
<evidence type="ECO:0000256" key="6">
    <source>
        <dbReference type="ARBA" id="ARBA00022703"/>
    </source>
</evidence>
<evidence type="ECO:0000256" key="13">
    <source>
        <dbReference type="ARBA" id="ARBA00022860"/>
    </source>
</evidence>
<evidence type="ECO:0000256" key="5">
    <source>
        <dbReference type="ARBA" id="ARBA00022679"/>
    </source>
</evidence>
<dbReference type="GO" id="GO:0004674">
    <property type="term" value="F:protein serine/threonine kinase activity"/>
    <property type="evidence" value="ECO:0007669"/>
    <property type="project" value="UniProtKB-KW"/>
</dbReference>
<evidence type="ECO:0000256" key="12">
    <source>
        <dbReference type="ARBA" id="ARBA00022845"/>
    </source>
</evidence>
<feature type="binding site" evidence="22">
    <location>
        <position position="46"/>
    </location>
    <ligand>
        <name>ATP</name>
        <dbReference type="ChEBI" id="CHEBI:30616"/>
    </ligand>
</feature>
<evidence type="ECO:0000256" key="11">
    <source>
        <dbReference type="ARBA" id="ARBA00022843"/>
    </source>
</evidence>
<dbReference type="GO" id="GO:0005634">
    <property type="term" value="C:nucleus"/>
    <property type="evidence" value="ECO:0007669"/>
    <property type="project" value="TreeGrafter"/>
</dbReference>
<reference evidence="26" key="1">
    <citation type="submission" date="2025-08" db="UniProtKB">
        <authorList>
            <consortium name="Ensembl"/>
        </authorList>
    </citation>
    <scope>IDENTIFICATION</scope>
</reference>
<keyword evidence="27" id="KW-1185">Reference proteome</keyword>
<keyword evidence="9" id="KW-0418">Kinase</keyword>
<keyword evidence="3" id="KW-0723">Serine/threonine-protein kinase</keyword>
<evidence type="ECO:0000313" key="26">
    <source>
        <dbReference type="Ensembl" id="ENSAOWP00000020125.1"/>
    </source>
</evidence>
<feature type="repeat" description="ANK" evidence="21">
    <location>
        <begin position="376"/>
        <end position="408"/>
    </location>
</feature>
<dbReference type="Pfam" id="PF00069">
    <property type="entry name" value="Pkinase"/>
    <property type="match status" value="1"/>
</dbReference>
<evidence type="ECO:0000256" key="15">
    <source>
        <dbReference type="ARBA" id="ARBA00023134"/>
    </source>
</evidence>
<dbReference type="PROSITE" id="PS50017">
    <property type="entry name" value="DEATH_DOMAIN"/>
    <property type="match status" value="1"/>
</dbReference>
<dbReference type="InterPro" id="IPR017441">
    <property type="entry name" value="Protein_kinase_ATP_BS"/>
</dbReference>
<dbReference type="CDD" id="cd08782">
    <property type="entry name" value="Death_DAPK1"/>
    <property type="match status" value="1"/>
</dbReference>
<keyword evidence="6" id="KW-0053">Apoptosis</keyword>
<dbReference type="InterPro" id="IPR036770">
    <property type="entry name" value="Ankyrin_rpt-contain_sf"/>
</dbReference>
<dbReference type="PROSITE" id="PS51424">
    <property type="entry name" value="ROC"/>
    <property type="match status" value="1"/>
</dbReference>
<dbReference type="FunFam" id="1.10.510.10:FF:000250">
    <property type="entry name" value="Death-associated protein kinase 3"/>
    <property type="match status" value="1"/>
</dbReference>
<dbReference type="Gene3D" id="1.25.40.20">
    <property type="entry name" value="Ankyrin repeat-containing domain"/>
    <property type="match status" value="2"/>
</dbReference>
<evidence type="ECO:0000256" key="3">
    <source>
        <dbReference type="ARBA" id="ARBA00022527"/>
    </source>
</evidence>
<dbReference type="GO" id="GO:0005737">
    <property type="term" value="C:cytoplasm"/>
    <property type="evidence" value="ECO:0007669"/>
    <property type="project" value="TreeGrafter"/>
</dbReference>
<keyword evidence="10 22" id="KW-0067">ATP-binding</keyword>
<evidence type="ECO:0000256" key="22">
    <source>
        <dbReference type="PROSITE-ProRule" id="PRU10141"/>
    </source>
</evidence>
<evidence type="ECO:0000256" key="18">
    <source>
        <dbReference type="ARBA" id="ARBA00060827"/>
    </source>
</evidence>
<dbReference type="SMART" id="SM00248">
    <property type="entry name" value="ANK"/>
    <property type="match status" value="6"/>
</dbReference>
<reference evidence="26" key="2">
    <citation type="submission" date="2025-09" db="UniProtKB">
        <authorList>
            <consortium name="Ensembl"/>
        </authorList>
    </citation>
    <scope>IDENTIFICATION</scope>
</reference>
<feature type="repeat" description="ANK" evidence="21">
    <location>
        <begin position="409"/>
        <end position="441"/>
    </location>
</feature>
<evidence type="ECO:0000256" key="8">
    <source>
        <dbReference type="ARBA" id="ARBA00022741"/>
    </source>
</evidence>
<keyword evidence="5" id="KW-0808">Transferase</keyword>
<dbReference type="FunFam" id="3.30.200.20:FF:000110">
    <property type="entry name" value="Death-associated kinase 3, isoform CRA_a"/>
    <property type="match status" value="1"/>
</dbReference>
<evidence type="ECO:0000256" key="1">
    <source>
        <dbReference type="ARBA" id="ARBA00001946"/>
    </source>
</evidence>
<evidence type="ECO:0000259" key="23">
    <source>
        <dbReference type="PROSITE" id="PS50011"/>
    </source>
</evidence>
<dbReference type="SUPFAM" id="SSF47986">
    <property type="entry name" value="DEATH domain"/>
    <property type="match status" value="1"/>
</dbReference>
<dbReference type="Gene3D" id="1.10.533.10">
    <property type="entry name" value="Death Domain, Fas"/>
    <property type="match status" value="1"/>
</dbReference>
<evidence type="ECO:0000256" key="7">
    <source>
        <dbReference type="ARBA" id="ARBA00022737"/>
    </source>
</evidence>
<dbReference type="InterPro" id="IPR027417">
    <property type="entry name" value="P-loop_NTPase"/>
</dbReference>
<dbReference type="PROSITE" id="PS00108">
    <property type="entry name" value="PROTEIN_KINASE_ST"/>
    <property type="match status" value="1"/>
</dbReference>
<keyword evidence="14 21" id="KW-0040">ANK repeat</keyword>
<comment type="similarity">
    <text evidence="18">Belongs to the protein kinase superfamily. CAMK Ser/Thr protein kinase family. DAP kinase subfamily.</text>
</comment>
<dbReference type="InterPro" id="IPR000488">
    <property type="entry name" value="Death_dom"/>
</dbReference>
<dbReference type="GO" id="GO:0071346">
    <property type="term" value="P:cellular response to type II interferon"/>
    <property type="evidence" value="ECO:0007669"/>
    <property type="project" value="UniProtKB-ARBA"/>
</dbReference>
<dbReference type="SUPFAM" id="SSF48403">
    <property type="entry name" value="Ankyrin repeat"/>
    <property type="match status" value="1"/>
</dbReference>
<evidence type="ECO:0000256" key="10">
    <source>
        <dbReference type="ARBA" id="ARBA00022840"/>
    </source>
</evidence>
<dbReference type="GO" id="GO:0005516">
    <property type="term" value="F:calmodulin binding"/>
    <property type="evidence" value="ECO:0007669"/>
    <property type="project" value="UniProtKB-KW"/>
</dbReference>
<evidence type="ECO:0000256" key="14">
    <source>
        <dbReference type="ARBA" id="ARBA00023043"/>
    </source>
</evidence>
<dbReference type="SUPFAM" id="SSF52540">
    <property type="entry name" value="P-loop containing nucleoside triphosphate hydrolases"/>
    <property type="match status" value="1"/>
</dbReference>
<evidence type="ECO:0000256" key="17">
    <source>
        <dbReference type="ARBA" id="ARBA00048679"/>
    </source>
</evidence>
<keyword evidence="7" id="KW-0677">Repeat</keyword>
<dbReference type="FunFam" id="1.10.533.10:FF:000008">
    <property type="entry name" value="Death associated protein kinase 1"/>
    <property type="match status" value="1"/>
</dbReference>
<dbReference type="FunFam" id="1.20.5.460:FF:000003">
    <property type="entry name" value="Death-associated protein kinase 1"/>
    <property type="match status" value="1"/>
</dbReference>
<keyword evidence="15" id="KW-0342">GTP-binding</keyword>
<comment type="catalytic activity">
    <reaction evidence="17">
        <text>L-seryl-[protein] + ATP = O-phospho-L-seryl-[protein] + ADP + H(+)</text>
        <dbReference type="Rhea" id="RHEA:17989"/>
        <dbReference type="Rhea" id="RHEA-COMP:9863"/>
        <dbReference type="Rhea" id="RHEA-COMP:11604"/>
        <dbReference type="ChEBI" id="CHEBI:15378"/>
        <dbReference type="ChEBI" id="CHEBI:29999"/>
        <dbReference type="ChEBI" id="CHEBI:30616"/>
        <dbReference type="ChEBI" id="CHEBI:83421"/>
        <dbReference type="ChEBI" id="CHEBI:456216"/>
        <dbReference type="EC" id="2.7.11.1"/>
    </reaction>
</comment>
<dbReference type="PANTHER" id="PTHR24342:SF17">
    <property type="entry name" value="DEATH-ASSOCIATED PROTEIN KINASE 1"/>
    <property type="match status" value="1"/>
</dbReference>
<accession>A0A8B9Q2B0</accession>
<dbReference type="EC" id="2.7.11.1" evidence="2"/>
<dbReference type="Gene3D" id="1.20.5.460">
    <property type="entry name" value="Single helix bin"/>
    <property type="match status" value="1"/>
</dbReference>
<dbReference type="Proteomes" id="UP000694424">
    <property type="component" value="Unplaced"/>
</dbReference>
<keyword evidence="12" id="KW-0810">Translation regulation</keyword>
<keyword evidence="13" id="KW-0112">Calmodulin-binding</keyword>
<comment type="subunit">
    <text evidence="19">Interacts with KLHL20. Interacts (via death domain) with MAPK1 and MAPK3. Interacts with MAP1B (via N-terminus). Interacts with PRKD1 in an oxidative stress-regulated manner. Interacts with PIN1, PDCD6, BECN1, TSC2 and STX1A. Interacts (via kinase domain) with DAPK3 (via kinase domain). Interacts with GRINB. Interacts (via death domain) with UNC5B (via death domain). Interacts with UNC5C (via death domain).</text>
</comment>
<keyword evidence="11" id="KW-0832">Ubl conjugation</keyword>
<dbReference type="Pfam" id="PF00531">
    <property type="entry name" value="Death"/>
    <property type="match status" value="1"/>
</dbReference>
<feature type="domain" description="Protein kinase" evidence="23">
    <location>
        <begin position="13"/>
        <end position="273"/>
    </location>
</feature>
<evidence type="ECO:0000256" key="21">
    <source>
        <dbReference type="PROSITE-ProRule" id="PRU00023"/>
    </source>
</evidence>
<sequence>MTVFRQENLEDYYETGDELGSGQFAVVKKCREKSTGQQFAAKFIKKRRTKSSRRGVSREDIEREVNILKEIRHPNVITLHDVYENKTDVILILELVAGGELFDFLAEKESLTEEEATEFLKQILNGVQYLHSLQIAHFDLKPENIMLLDRNVPKPRIKIIDFGLAHKIDFGNEFKNIFGTPEFVAPEIVNYEPLGLEADMWNVLSFCSLSGASPFLGETKQETLANVSAVNYEFEEEFFSNTSALAKDFIRRLLVKDPKKRMTIQDSLLHPWIKPKDTQQALSRKASAVNMEKFKKFAARRKWKQSVRLISLCQRLSRSFLSRSNMSVARSDDTLDEEDSFVMKAIIHAINDDNVPGLQHLLGSLTNYDVNQPNKHGTPPLLIAAGCGNIQMLQLLLKRGSRIDVQDKAGSNAIYWASRHGHVETLKFLNENNCPLDVKDKHLASAVLYFPNLSLCEADCNVNIKNKEGETPLLTASARGYHDIVECLAEHGADLDATDKDGHIALHLAVRRCQMEVVKTLISQGCFVDFQDRHGNTPLHVACKDGNVPIVMALCEANCNLDVTNKYGRTPLHLAANNGVLDVVRFLCLTGANVEALTSVSMTGTDAHRGLFIQQLRHTQNPQPRIKLKLFGHSGSGKTTLVESLKCGLLRSFFRRRRPRLSSTNSTRFPPSPLSSKPPVSVSISNLYPGCENVSVRSRSMMFEPGLTKGVLEAFVSPAHHSHFSADDQSTKAIDVQNAYLNGVGDFSIWEFSGNPVYFCCYDYFAANDPTTIHIVLFSLEEPYEIQLNQVTFWLSFLKSLVPVEEPIAFAGKLKTPLRVVLVATHADIVNLPRPVGGEFGYDKDMSLLKEIRNRFGNDLQISDKLFVLDAGASGSKDMKLLRNHLQEIRSQIISMCPPMTHLCEKIISTLPSWRKMNGPNQLMSLQQFVYDVQEQLNPLASEDDLRHIAQQLHSIGEINIMQSETVQDVVLLDPRWLCSNVLGKILSVENPKALHHYRGRYTIDDIQRLVTDSDVEELIQILDAMDICARDLSSGAMVDIPALIKTDNLHRSWTDEEDEVLIYGGVRIVPVEHLTPFPCGIFHKVQVNLCRWIHQQSTEGDADIRLWVNGSKIMNRGAELLVLLVNHGQGIEVQVRGLETEKIKCCLLLDSVCSTIDNLMATTLPGLLTVKYYLSPQQLREHHEPVMVYQPRDFFRAQSQKETSLTNTMGGYKESFSSILCFGCLEVYSQGSLGMDIHVSDLNLLTRRKLSRLLDPPDPMGKDWCLLAMNLGLPDLVAKYNTNNGTQNDFISSPVHALLQEWSNAPESTVGILMSKLRELGRRDAADFLLKASPVFKINLDANGQEAYASSCNSGTSYNSISSVVSR</sequence>
<proteinExistence type="inferred from homology"/>
<dbReference type="SMART" id="SM00220">
    <property type="entry name" value="S_TKc"/>
    <property type="match status" value="1"/>
</dbReference>
<evidence type="ECO:0000256" key="2">
    <source>
        <dbReference type="ARBA" id="ARBA00012513"/>
    </source>
</evidence>
<dbReference type="Pfam" id="PF13857">
    <property type="entry name" value="Ank_5"/>
    <property type="match status" value="1"/>
</dbReference>
<protein>
    <recommendedName>
        <fullName evidence="20">Death-associated protein kinase 1</fullName>
        <ecNumber evidence="2">2.7.11.1</ecNumber>
    </recommendedName>
</protein>
<name>A0A8B9Q2B0_APTOW</name>
<dbReference type="Gene3D" id="3.30.200.20">
    <property type="entry name" value="Phosphorylase Kinase, domain 1"/>
    <property type="match status" value="1"/>
</dbReference>
<feature type="repeat" description="ANK" evidence="21">
    <location>
        <begin position="534"/>
        <end position="566"/>
    </location>
</feature>
<dbReference type="Pfam" id="PF12796">
    <property type="entry name" value="Ank_2"/>
    <property type="match status" value="2"/>
</dbReference>
<evidence type="ECO:0000256" key="20">
    <source>
        <dbReference type="ARBA" id="ARBA00071988"/>
    </source>
</evidence>
<dbReference type="PROSITE" id="PS50297">
    <property type="entry name" value="ANK_REP_REGION"/>
    <property type="match status" value="5"/>
</dbReference>
<evidence type="ECO:0000256" key="16">
    <source>
        <dbReference type="ARBA" id="ARBA00047899"/>
    </source>
</evidence>
<comment type="cofactor">
    <cofactor evidence="1">
        <name>Mg(2+)</name>
        <dbReference type="ChEBI" id="CHEBI:18420"/>
    </cofactor>
</comment>
<dbReference type="PROSITE" id="PS00107">
    <property type="entry name" value="PROTEIN_KINASE_ATP"/>
    <property type="match status" value="1"/>
</dbReference>
<keyword evidence="4" id="KW-0597">Phosphoprotein</keyword>
<comment type="catalytic activity">
    <reaction evidence="16">
        <text>L-threonyl-[protein] + ATP = O-phospho-L-threonyl-[protein] + ADP + H(+)</text>
        <dbReference type="Rhea" id="RHEA:46608"/>
        <dbReference type="Rhea" id="RHEA-COMP:11060"/>
        <dbReference type="Rhea" id="RHEA-COMP:11605"/>
        <dbReference type="ChEBI" id="CHEBI:15378"/>
        <dbReference type="ChEBI" id="CHEBI:30013"/>
        <dbReference type="ChEBI" id="CHEBI:30616"/>
        <dbReference type="ChEBI" id="CHEBI:61977"/>
        <dbReference type="ChEBI" id="CHEBI:456216"/>
        <dbReference type="EC" id="2.7.11.1"/>
    </reaction>
</comment>
<dbReference type="SUPFAM" id="SSF56112">
    <property type="entry name" value="Protein kinase-like (PK-like)"/>
    <property type="match status" value="1"/>
</dbReference>
<evidence type="ECO:0000256" key="9">
    <source>
        <dbReference type="ARBA" id="ARBA00022777"/>
    </source>
</evidence>
<evidence type="ECO:0000256" key="19">
    <source>
        <dbReference type="ARBA" id="ARBA00065179"/>
    </source>
</evidence>
<dbReference type="InterPro" id="IPR020859">
    <property type="entry name" value="ROC"/>
</dbReference>
<dbReference type="InterPro" id="IPR020676">
    <property type="entry name" value="DAPK1_cat"/>
</dbReference>
<keyword evidence="8 22" id="KW-0547">Nucleotide-binding</keyword>
<dbReference type="PROSITE" id="PS50088">
    <property type="entry name" value="ANK_REPEAT"/>
    <property type="match status" value="6"/>
</dbReference>
<evidence type="ECO:0000313" key="27">
    <source>
        <dbReference type="Proteomes" id="UP000694424"/>
    </source>
</evidence>
<organism evidence="26 27">
    <name type="scientific">Apteryx owenii</name>
    <name type="common">Little spotted kiwi</name>
    <dbReference type="NCBI Taxonomy" id="8824"/>
    <lineage>
        <taxon>Eukaryota</taxon>
        <taxon>Metazoa</taxon>
        <taxon>Chordata</taxon>
        <taxon>Craniata</taxon>
        <taxon>Vertebrata</taxon>
        <taxon>Euteleostomi</taxon>
        <taxon>Archelosauria</taxon>
        <taxon>Archosauria</taxon>
        <taxon>Dinosauria</taxon>
        <taxon>Saurischia</taxon>
        <taxon>Theropoda</taxon>
        <taxon>Coelurosauria</taxon>
        <taxon>Aves</taxon>
        <taxon>Palaeognathae</taxon>
        <taxon>Apterygiformes</taxon>
        <taxon>Apterygidae</taxon>
        <taxon>Apteryx</taxon>
    </lineage>
</organism>
<dbReference type="PANTHER" id="PTHR24342">
    <property type="entry name" value="SERINE/THREONINE-PROTEIN KINASE 17"/>
    <property type="match status" value="1"/>
</dbReference>
<dbReference type="Ensembl" id="ENSAOWT00000022805.1">
    <property type="protein sequence ID" value="ENSAOWP00000020125.1"/>
    <property type="gene ID" value="ENSAOWG00000013514.1"/>
</dbReference>
<dbReference type="GO" id="GO:0035556">
    <property type="term" value="P:intracellular signal transduction"/>
    <property type="evidence" value="ECO:0007669"/>
    <property type="project" value="UniProtKB-ARBA"/>
</dbReference>